<reference evidence="2 3" key="1">
    <citation type="submission" date="2020-12" db="EMBL/GenBank/DDBJ databases">
        <title>Concerted genomic and epigenomic changes stabilize Arabidopsis allopolyploids.</title>
        <authorList>
            <person name="Chen Z."/>
        </authorList>
    </citation>
    <scope>NUCLEOTIDE SEQUENCE [LARGE SCALE GENOMIC DNA]</scope>
    <source>
        <strain evidence="2">Allo738</strain>
        <tissue evidence="2">Leaf</tissue>
    </source>
</reference>
<evidence type="ECO:0000256" key="1">
    <source>
        <dbReference type="SAM" id="SignalP"/>
    </source>
</evidence>
<keyword evidence="3" id="KW-1185">Reference proteome</keyword>
<keyword evidence="1" id="KW-0732">Signal</keyword>
<evidence type="ECO:0000313" key="2">
    <source>
        <dbReference type="EMBL" id="KAG7591208.1"/>
    </source>
</evidence>
<sequence length="124" mass="13633">MKSQTVLISIFIFSFFALHQCMQMDVGEIEGSNKISIGKCVPAQCSTMKSSHTSLICILMLSLVALHQCVRMKVKEIGRSNKIYIPPCFRDSCDHVLKKTVIAAGQSQIFAGKTNTIATPIVLL</sequence>
<organism evidence="2 3">
    <name type="scientific">Arabidopsis thaliana x Arabidopsis arenosa</name>
    <dbReference type="NCBI Taxonomy" id="1240361"/>
    <lineage>
        <taxon>Eukaryota</taxon>
        <taxon>Viridiplantae</taxon>
        <taxon>Streptophyta</taxon>
        <taxon>Embryophyta</taxon>
        <taxon>Tracheophyta</taxon>
        <taxon>Spermatophyta</taxon>
        <taxon>Magnoliopsida</taxon>
        <taxon>eudicotyledons</taxon>
        <taxon>Gunneridae</taxon>
        <taxon>Pentapetalae</taxon>
        <taxon>rosids</taxon>
        <taxon>malvids</taxon>
        <taxon>Brassicales</taxon>
        <taxon>Brassicaceae</taxon>
        <taxon>Camelineae</taxon>
        <taxon>Arabidopsis</taxon>
    </lineage>
</organism>
<dbReference type="EMBL" id="JAEFBK010000006">
    <property type="protein sequence ID" value="KAG7591208.1"/>
    <property type="molecule type" value="Genomic_DNA"/>
</dbReference>
<evidence type="ECO:0000313" key="3">
    <source>
        <dbReference type="Proteomes" id="UP000694240"/>
    </source>
</evidence>
<name>A0A8T2BU68_9BRAS</name>
<dbReference type="AlphaFoldDB" id="A0A8T2BU68"/>
<accession>A0A8T2BU68</accession>
<protein>
    <submittedName>
        <fullName evidence="2">Uncharacterized protein</fullName>
    </submittedName>
</protein>
<proteinExistence type="predicted"/>
<dbReference type="Proteomes" id="UP000694240">
    <property type="component" value="Chromosome 6"/>
</dbReference>
<feature type="chain" id="PRO_5035779651" evidence="1">
    <location>
        <begin position="24"/>
        <end position="124"/>
    </location>
</feature>
<feature type="signal peptide" evidence="1">
    <location>
        <begin position="1"/>
        <end position="23"/>
    </location>
</feature>
<comment type="caution">
    <text evidence="2">The sequence shown here is derived from an EMBL/GenBank/DDBJ whole genome shotgun (WGS) entry which is preliminary data.</text>
</comment>
<gene>
    <name evidence="2" type="ORF">ISN45_Aa01g002620</name>
</gene>